<comment type="caution">
    <text evidence="2">The sequence shown here is derived from an EMBL/GenBank/DDBJ whole genome shotgun (WGS) entry which is preliminary data.</text>
</comment>
<dbReference type="EMBL" id="JAVREL010000006">
    <property type="protein sequence ID" value="MDT0343612.1"/>
    <property type="molecule type" value="Genomic_DNA"/>
</dbReference>
<gene>
    <name evidence="2" type="ORF">RM590_13465</name>
</gene>
<organism evidence="2 3">
    <name type="scientific">Streptomyces litchfieldiae</name>
    <dbReference type="NCBI Taxonomy" id="3075543"/>
    <lineage>
        <taxon>Bacteria</taxon>
        <taxon>Bacillati</taxon>
        <taxon>Actinomycetota</taxon>
        <taxon>Actinomycetes</taxon>
        <taxon>Kitasatosporales</taxon>
        <taxon>Streptomycetaceae</taxon>
        <taxon>Streptomyces</taxon>
    </lineage>
</organism>
<feature type="coiled-coil region" evidence="1">
    <location>
        <begin position="32"/>
        <end position="59"/>
    </location>
</feature>
<proteinExistence type="predicted"/>
<accession>A0ABU2MPR3</accession>
<evidence type="ECO:0000313" key="3">
    <source>
        <dbReference type="Proteomes" id="UP001183246"/>
    </source>
</evidence>
<keyword evidence="1" id="KW-0175">Coiled coil</keyword>
<evidence type="ECO:0000313" key="2">
    <source>
        <dbReference type="EMBL" id="MDT0343612.1"/>
    </source>
</evidence>
<reference evidence="3" key="1">
    <citation type="submission" date="2023-07" db="EMBL/GenBank/DDBJ databases">
        <title>30 novel species of actinomycetes from the DSMZ collection.</title>
        <authorList>
            <person name="Nouioui I."/>
        </authorList>
    </citation>
    <scope>NUCLEOTIDE SEQUENCE [LARGE SCALE GENOMIC DNA]</scope>
    <source>
        <strain evidence="3">DSM 44938</strain>
    </source>
</reference>
<protein>
    <recommendedName>
        <fullName evidence="4">Lantibiotic dehydratase</fullName>
    </recommendedName>
</protein>
<evidence type="ECO:0008006" key="4">
    <source>
        <dbReference type="Google" id="ProtNLM"/>
    </source>
</evidence>
<evidence type="ECO:0000256" key="1">
    <source>
        <dbReference type="SAM" id="Coils"/>
    </source>
</evidence>
<keyword evidence="3" id="KW-1185">Reference proteome</keyword>
<dbReference type="Proteomes" id="UP001183246">
    <property type="component" value="Unassembled WGS sequence"/>
</dbReference>
<sequence>MTDTRWALLPTLVVRSAGFRWELLDSLRWRRTVLAADEAARLEARLQALRNEAPAAATTRLTRGQAARLRNLRPFDDNAPFLPEWTRAWNELARRLADVRDALAAAEDADRRDADAALAAVVADQRFRDALVCSHPGVYRDLGPAGGGRPGLRMSRQLASYIQRFAAKCETMSFFGPINYARVDAARPAADPEWSGAERCPHRRAYAAAWVWDALRARVLADPGQLGGLVPRRKTLRRAAAVVRHDEETRRVHAEADGRRTLREIADATGLDPAAAARGLAGGVARGVLACDALPDDVDPDPVRRLLDVAPDGPVRSVAALLDRYPAAAPDDKLVSLAELPGLVGAAGHAPPDGRRGKFYNDRSPIHEAAAGDLRLTVGGALAHDLATRVPAAIDLLAHAAQRTRRLANGVLARSLGSGRFPLTQVLRDCAALALPTDPWLTELVAGAVAAAPDRDEIDLAAFAKPAPGAEGSALPVLCSVDVLVATGRLRDYEEATTRLVIGDVHDAPLLTPWALQFHPRAGELLAERDRAIERALGGVRAVSVVARRTTGLPPLRFPGLLLELGAASGDGERVRLDELYVESDGEAARLRAVGVPGELHFHNGELDSAVHTALALPRVRPPALPDVPRLPRLLVGNVVLSRRRWRLRAEDLGPFLRAGDQAGRLLALRALVRGAGIPDTFFAKAAHERKPIYVDTAGPLLVDGLARLARGAARLTATEVLPRPDDLWLRDSRGRYAAELRCVYLKEGAET</sequence>
<dbReference type="RefSeq" id="WP_311704748.1">
    <property type="nucleotide sequence ID" value="NZ_JAVREL010000006.1"/>
</dbReference>
<name>A0ABU2MPR3_9ACTN</name>